<dbReference type="Gene3D" id="3.40.50.1820">
    <property type="entry name" value="alpha/beta hydrolase"/>
    <property type="match status" value="1"/>
</dbReference>
<sequence length="230" mass="25039">MTGRAVFLPGTLCDARVFGLLQHSLEGARINNIATYGDATDAARHLVGTVEPETLGVAFSLGSWVLLEMARLAPERFRGIVLISGNAFPDASENAISRRDRVTRGRESGFNAVFAEEWDRMLGPQHRTNTALRSLIVEMAEAVGHERHALQTEMNINRPDLRAFAARARVPIHVIAGSADGLCPRDRYEQAASGPDSTLTVLDGVGHYVPLEAPAVLAAHLYRLFPDYVA</sequence>
<proteinExistence type="predicted"/>
<keyword evidence="2" id="KW-0378">Hydrolase</keyword>
<feature type="domain" description="AB hydrolase-1" evidence="1">
    <location>
        <begin position="30"/>
        <end position="219"/>
    </location>
</feature>
<evidence type="ECO:0000259" key="1">
    <source>
        <dbReference type="Pfam" id="PF12697"/>
    </source>
</evidence>
<comment type="caution">
    <text evidence="2">The sequence shown here is derived from an EMBL/GenBank/DDBJ whole genome shotgun (WGS) entry which is preliminary data.</text>
</comment>
<accession>A0ABV8RUN4</accession>
<dbReference type="SUPFAM" id="SSF53474">
    <property type="entry name" value="alpha/beta-Hydrolases"/>
    <property type="match status" value="1"/>
</dbReference>
<evidence type="ECO:0000313" key="2">
    <source>
        <dbReference type="EMBL" id="MFC4295966.1"/>
    </source>
</evidence>
<dbReference type="Proteomes" id="UP001595828">
    <property type="component" value="Unassembled WGS sequence"/>
</dbReference>
<evidence type="ECO:0000313" key="3">
    <source>
        <dbReference type="Proteomes" id="UP001595828"/>
    </source>
</evidence>
<keyword evidence="3" id="KW-1185">Reference proteome</keyword>
<dbReference type="EMBL" id="JBHSDR010000006">
    <property type="protein sequence ID" value="MFC4295966.1"/>
    <property type="molecule type" value="Genomic_DNA"/>
</dbReference>
<dbReference type="InterPro" id="IPR000073">
    <property type="entry name" value="AB_hydrolase_1"/>
</dbReference>
<organism evidence="2 3">
    <name type="scientific">Novosphingobium tardum</name>
    <dbReference type="NCBI Taxonomy" id="1538021"/>
    <lineage>
        <taxon>Bacteria</taxon>
        <taxon>Pseudomonadati</taxon>
        <taxon>Pseudomonadota</taxon>
        <taxon>Alphaproteobacteria</taxon>
        <taxon>Sphingomonadales</taxon>
        <taxon>Sphingomonadaceae</taxon>
        <taxon>Novosphingobium</taxon>
    </lineage>
</organism>
<dbReference type="InterPro" id="IPR029058">
    <property type="entry name" value="AB_hydrolase_fold"/>
</dbReference>
<dbReference type="GO" id="GO:0016787">
    <property type="term" value="F:hydrolase activity"/>
    <property type="evidence" value="ECO:0007669"/>
    <property type="project" value="UniProtKB-KW"/>
</dbReference>
<dbReference type="Pfam" id="PF12697">
    <property type="entry name" value="Abhydrolase_6"/>
    <property type="match status" value="1"/>
</dbReference>
<dbReference type="RefSeq" id="WP_379539421.1">
    <property type="nucleotide sequence ID" value="NZ_JBHSDR010000006.1"/>
</dbReference>
<reference evidence="3" key="1">
    <citation type="journal article" date="2019" name="Int. J. Syst. Evol. Microbiol.">
        <title>The Global Catalogue of Microorganisms (GCM) 10K type strain sequencing project: providing services to taxonomists for standard genome sequencing and annotation.</title>
        <authorList>
            <consortium name="The Broad Institute Genomics Platform"/>
            <consortium name="The Broad Institute Genome Sequencing Center for Infectious Disease"/>
            <person name="Wu L."/>
            <person name="Ma J."/>
        </authorList>
    </citation>
    <scope>NUCLEOTIDE SEQUENCE [LARGE SCALE GENOMIC DNA]</scope>
    <source>
        <strain evidence="3">CGMCC 1.12989</strain>
    </source>
</reference>
<gene>
    <name evidence="2" type="ORF">ACFO0A_12965</name>
</gene>
<name>A0ABV8RUN4_9SPHN</name>
<protein>
    <submittedName>
        <fullName evidence="2">Alpha/beta fold hydrolase</fullName>
    </submittedName>
</protein>